<evidence type="ECO:0000313" key="4">
    <source>
        <dbReference type="Proteomes" id="UP000249082"/>
    </source>
</evidence>
<keyword evidence="2" id="KW-1133">Transmembrane helix</keyword>
<dbReference type="GO" id="GO:0006885">
    <property type="term" value="P:regulation of pH"/>
    <property type="evidence" value="ECO:0007669"/>
    <property type="project" value="InterPro"/>
</dbReference>
<dbReference type="Gene3D" id="1.20.1530.10">
    <property type="entry name" value="Na+/H+ antiporter like domain"/>
    <property type="match status" value="1"/>
</dbReference>
<evidence type="ECO:0000313" key="3">
    <source>
        <dbReference type="EMBL" id="PZQ51827.1"/>
    </source>
</evidence>
<keyword evidence="2" id="KW-0472">Membrane</keyword>
<reference evidence="3 4" key="1">
    <citation type="submission" date="2017-08" db="EMBL/GenBank/DDBJ databases">
        <title>Infants hospitalized years apart are colonized by the same room-sourced microbial strains.</title>
        <authorList>
            <person name="Brooks B."/>
            <person name="Olm M.R."/>
            <person name="Firek B.A."/>
            <person name="Baker R."/>
            <person name="Thomas B.C."/>
            <person name="Morowitz M.J."/>
            <person name="Banfield J.F."/>
        </authorList>
    </citation>
    <scope>NUCLEOTIDE SEQUENCE [LARGE SCALE GENOMIC DNA]</scope>
    <source>
        <strain evidence="3">S2_005_002_R2_33</strain>
    </source>
</reference>
<proteinExistence type="predicted"/>
<dbReference type="GO" id="GO:0006814">
    <property type="term" value="P:sodium ion transport"/>
    <property type="evidence" value="ECO:0007669"/>
    <property type="project" value="InterPro"/>
</dbReference>
<dbReference type="InterPro" id="IPR023171">
    <property type="entry name" value="Na/H_antiporter_dom_sf"/>
</dbReference>
<dbReference type="Proteomes" id="UP000249082">
    <property type="component" value="Unassembled WGS sequence"/>
</dbReference>
<evidence type="ECO:0000256" key="1">
    <source>
        <dbReference type="ARBA" id="ARBA00015550"/>
    </source>
</evidence>
<feature type="transmembrane region" description="Helical" evidence="2">
    <location>
        <begin position="40"/>
        <end position="65"/>
    </location>
</feature>
<dbReference type="EMBL" id="QFPX01000024">
    <property type="protein sequence ID" value="PZQ51827.1"/>
    <property type="molecule type" value="Genomic_DNA"/>
</dbReference>
<accession>A0A2W5Q3F7</accession>
<evidence type="ECO:0000256" key="2">
    <source>
        <dbReference type="SAM" id="Phobius"/>
    </source>
</evidence>
<gene>
    <name evidence="3" type="ORF">DI555_20730</name>
</gene>
<organism evidence="3 4">
    <name type="scientific">Novosphingobium pentaromativorans</name>
    <dbReference type="NCBI Taxonomy" id="205844"/>
    <lineage>
        <taxon>Bacteria</taxon>
        <taxon>Pseudomonadati</taxon>
        <taxon>Pseudomonadota</taxon>
        <taxon>Alphaproteobacteria</taxon>
        <taxon>Sphingomonadales</taxon>
        <taxon>Sphingomonadaceae</taxon>
        <taxon>Novosphingobium</taxon>
    </lineage>
</organism>
<dbReference type="InterPro" id="IPR004670">
    <property type="entry name" value="NhaA"/>
</dbReference>
<dbReference type="Pfam" id="PF06965">
    <property type="entry name" value="Na_H_antiport_1"/>
    <property type="match status" value="1"/>
</dbReference>
<keyword evidence="2" id="KW-0812">Transmembrane</keyword>
<protein>
    <recommendedName>
        <fullName evidence="1">Putative Na(+)/H(+) antiporter NhaA homolog</fullName>
    </recommendedName>
</protein>
<dbReference type="GO" id="GO:0016020">
    <property type="term" value="C:membrane"/>
    <property type="evidence" value="ECO:0007669"/>
    <property type="project" value="InterPro"/>
</dbReference>
<feature type="transmembrane region" description="Helical" evidence="2">
    <location>
        <begin position="71"/>
        <end position="90"/>
    </location>
</feature>
<dbReference type="AlphaFoldDB" id="A0A2W5Q3F7"/>
<name>A0A2W5Q3F7_9SPHN</name>
<sequence length="98" mass="10600">MARVRTTPLERQSELLPDLTICSRIEIATRPSGATWTQTYAICLLWGIGFAMSLIVGVLVFFDLLFDELKIGVLGGSTLSALAGLLLLWFSKGPAKAS</sequence>
<comment type="caution">
    <text evidence="3">The sequence shown here is derived from an EMBL/GenBank/DDBJ whole genome shotgun (WGS) entry which is preliminary data.</text>
</comment>